<evidence type="ECO:0000256" key="8">
    <source>
        <dbReference type="ARBA" id="ARBA00023012"/>
    </source>
</evidence>
<evidence type="ECO:0000256" key="6">
    <source>
        <dbReference type="ARBA" id="ARBA00022741"/>
    </source>
</evidence>
<dbReference type="PROSITE" id="PS00675">
    <property type="entry name" value="SIGMA54_INTERACT_1"/>
    <property type="match status" value="1"/>
</dbReference>
<keyword evidence="21" id="KW-0614">Plasmid</keyword>
<keyword evidence="4" id="KW-0678">Repressor</keyword>
<dbReference type="SMART" id="SM00382">
    <property type="entry name" value="AAA"/>
    <property type="match status" value="1"/>
</dbReference>
<dbReference type="PRINTS" id="PR01590">
    <property type="entry name" value="HTHFIS"/>
</dbReference>
<proteinExistence type="predicted"/>
<keyword evidence="13" id="KW-0535">Nitrogen fixation</keyword>
<dbReference type="Gene3D" id="1.10.10.60">
    <property type="entry name" value="Homeodomain-like"/>
    <property type="match status" value="1"/>
</dbReference>
<evidence type="ECO:0000313" key="22">
    <source>
        <dbReference type="Proteomes" id="UP000005258"/>
    </source>
</evidence>
<keyword evidence="7" id="KW-0067">ATP-binding</keyword>
<geneLocation type="plasmid" evidence="21 22">
    <name>pTM3</name>
</geneLocation>
<name>I3TVX9_TISMK</name>
<dbReference type="InterPro" id="IPR009057">
    <property type="entry name" value="Homeodomain-like_sf"/>
</dbReference>
<evidence type="ECO:0000259" key="19">
    <source>
        <dbReference type="PROSITE" id="PS50045"/>
    </source>
</evidence>
<dbReference type="InterPro" id="IPR002078">
    <property type="entry name" value="Sigma_54_int"/>
</dbReference>
<keyword evidence="3" id="KW-0963">Cytoplasm</keyword>
<gene>
    <name evidence="21" type="primary">zraR</name>
    <name evidence="21" type="ordered locus">TMO_c0307</name>
</gene>
<keyword evidence="12" id="KW-0804">Transcription</keyword>
<dbReference type="Pfam" id="PF00158">
    <property type="entry name" value="Sigma54_activat"/>
    <property type="match status" value="1"/>
</dbReference>
<dbReference type="GO" id="GO:0005524">
    <property type="term" value="F:ATP binding"/>
    <property type="evidence" value="ECO:0007669"/>
    <property type="project" value="UniProtKB-KW"/>
</dbReference>
<dbReference type="Pfam" id="PF00072">
    <property type="entry name" value="Response_reg"/>
    <property type="match status" value="1"/>
</dbReference>
<dbReference type="SMART" id="SM00448">
    <property type="entry name" value="REC"/>
    <property type="match status" value="1"/>
</dbReference>
<dbReference type="KEGG" id="tmo:TMO_c0307"/>
<dbReference type="InterPro" id="IPR025944">
    <property type="entry name" value="Sigma_54_int_dom_CS"/>
</dbReference>
<dbReference type="HOGENOM" id="CLU_000445_0_6_5"/>
<keyword evidence="11" id="KW-0010">Activator</keyword>
<evidence type="ECO:0000313" key="21">
    <source>
        <dbReference type="EMBL" id="AFK56917.1"/>
    </source>
</evidence>
<sequence length="591" mass="63779">MQSLAAGRVSGRPSTASERRIHHMTPTILIVDDDPAQRRLLEATIGRFGYRPRPVGSGEEAVRLLMPGRERVDAVLLDLTMPGLSGIDVLNQVRPTRPHLPILVFTAHGGIDVAVQAMRAGATDFMVKPVSADRLQIAIRQALRPGVADDLDGVAPRRGRPMPVTDILGDSRAIRAVLGLVARAANSTIPILIEGESGVGKELIARAIHARSDRAHGPLVTVNCGAIPENLVETLLFGHEKGAFTGASERHIGKFQEASGGTLFLDEIGELRPDLQVKLLRALQAGEIDPVGSKQPVPIDIRLISATNRNLWDLVQTGQFRDDLYYRLNVFPIYVPPLRDRRDDILVLARHFIQRFEAAEGKRIRGLTEAAERLLTTYHWPGNVRQLENAIFRAVVLSDVDILDVEHFPQVQQAAYRANGFGDTALPGDYGAGPPVYAGPGGQPSLAPTPGGLAYPQAGGQMAPAPMPGTPMPGTQMPVGRPMLVAAGGGQPAPMMPQGFAQAPMPAPMPPAPQGSLPAAGLRPRDDEAEAPIRAFDEAGHIRPLEEIEADIIRMALRQYRGRVSEMARRLGIGRSTLYRKLRDLGLDGTD</sequence>
<dbReference type="GO" id="GO:0005737">
    <property type="term" value="C:cytoplasm"/>
    <property type="evidence" value="ECO:0007669"/>
    <property type="project" value="UniProtKB-SubCell"/>
</dbReference>
<dbReference type="GO" id="GO:0006355">
    <property type="term" value="P:regulation of DNA-templated transcription"/>
    <property type="evidence" value="ECO:0007669"/>
    <property type="project" value="InterPro"/>
</dbReference>
<keyword evidence="6" id="KW-0547">Nucleotide-binding</keyword>
<comment type="subcellular location">
    <subcellularLocation>
        <location evidence="1">Cytoplasm</location>
    </subcellularLocation>
</comment>
<dbReference type="InterPro" id="IPR025943">
    <property type="entry name" value="Sigma_54_int_dom_ATP-bd_2"/>
</dbReference>
<evidence type="ECO:0000256" key="14">
    <source>
        <dbReference type="ARBA" id="ARBA00029881"/>
    </source>
</evidence>
<dbReference type="CDD" id="cd00009">
    <property type="entry name" value="AAA"/>
    <property type="match status" value="1"/>
</dbReference>
<evidence type="ECO:0000256" key="4">
    <source>
        <dbReference type="ARBA" id="ARBA00022491"/>
    </source>
</evidence>
<keyword evidence="9" id="KW-0805">Transcription regulation</keyword>
<evidence type="ECO:0000256" key="12">
    <source>
        <dbReference type="ARBA" id="ARBA00023163"/>
    </source>
</evidence>
<evidence type="ECO:0000256" key="7">
    <source>
        <dbReference type="ARBA" id="ARBA00022840"/>
    </source>
</evidence>
<protein>
    <recommendedName>
        <fullName evidence="2">DNA-binding transcriptional regulator NtrC</fullName>
    </recommendedName>
    <alternativeName>
        <fullName evidence="14">Nitrogen regulation protein NR(I)</fullName>
    </alternativeName>
    <alternativeName>
        <fullName evidence="15">Nitrogen regulator I</fullName>
    </alternativeName>
</protein>
<evidence type="ECO:0000256" key="16">
    <source>
        <dbReference type="ARBA" id="ARBA00043886"/>
    </source>
</evidence>
<dbReference type="FunFam" id="3.40.50.300:FF:000006">
    <property type="entry name" value="DNA-binding transcriptional regulator NtrC"/>
    <property type="match status" value="1"/>
</dbReference>
<feature type="modified residue" description="4-aspartylphosphate" evidence="17">
    <location>
        <position position="78"/>
    </location>
</feature>
<dbReference type="EMBL" id="CP003239">
    <property type="protein sequence ID" value="AFK56917.1"/>
    <property type="molecule type" value="Genomic_DNA"/>
</dbReference>
<dbReference type="SUPFAM" id="SSF46689">
    <property type="entry name" value="Homeodomain-like"/>
    <property type="match status" value="1"/>
</dbReference>
<dbReference type="InterPro" id="IPR003593">
    <property type="entry name" value="AAA+_ATPase"/>
</dbReference>
<evidence type="ECO:0000256" key="1">
    <source>
        <dbReference type="ARBA" id="ARBA00004496"/>
    </source>
</evidence>
<feature type="domain" description="Response regulatory" evidence="20">
    <location>
        <begin position="27"/>
        <end position="143"/>
    </location>
</feature>
<accession>I3TVX9</accession>
<feature type="domain" description="Sigma-54 factor interaction" evidence="19">
    <location>
        <begin position="167"/>
        <end position="396"/>
    </location>
</feature>
<dbReference type="PROSITE" id="PS50045">
    <property type="entry name" value="SIGMA54_INTERACT_4"/>
    <property type="match status" value="1"/>
</dbReference>
<dbReference type="InterPro" id="IPR027417">
    <property type="entry name" value="P-loop_NTPase"/>
</dbReference>
<evidence type="ECO:0000256" key="2">
    <source>
        <dbReference type="ARBA" id="ARBA00019059"/>
    </source>
</evidence>
<evidence type="ECO:0000256" key="3">
    <source>
        <dbReference type="ARBA" id="ARBA00022490"/>
    </source>
</evidence>
<dbReference type="Gene3D" id="3.40.50.2300">
    <property type="match status" value="1"/>
</dbReference>
<keyword evidence="5 17" id="KW-0597">Phosphoprotein</keyword>
<dbReference type="PROSITE" id="PS00676">
    <property type="entry name" value="SIGMA54_INTERACT_2"/>
    <property type="match status" value="1"/>
</dbReference>
<keyword evidence="8" id="KW-0902">Two-component regulatory system</keyword>
<dbReference type="AlphaFoldDB" id="I3TVX9"/>
<dbReference type="GO" id="GO:0043565">
    <property type="term" value="F:sequence-specific DNA binding"/>
    <property type="evidence" value="ECO:0007669"/>
    <property type="project" value="InterPro"/>
</dbReference>
<dbReference type="Gene3D" id="3.40.50.300">
    <property type="entry name" value="P-loop containing nucleotide triphosphate hydrolases"/>
    <property type="match status" value="1"/>
</dbReference>
<dbReference type="InterPro" id="IPR002197">
    <property type="entry name" value="HTH_Fis"/>
</dbReference>
<dbReference type="PANTHER" id="PTHR32071:SF95">
    <property type="entry name" value="DNA-BINDING TRANSCRIPTIONAL REGULATOR NTRC"/>
    <property type="match status" value="1"/>
</dbReference>
<dbReference type="InterPro" id="IPR058031">
    <property type="entry name" value="AAA_lid_NorR"/>
</dbReference>
<dbReference type="InterPro" id="IPR001789">
    <property type="entry name" value="Sig_transdc_resp-reg_receiver"/>
</dbReference>
<evidence type="ECO:0000256" key="11">
    <source>
        <dbReference type="ARBA" id="ARBA00023159"/>
    </source>
</evidence>
<evidence type="ECO:0000256" key="13">
    <source>
        <dbReference type="ARBA" id="ARBA00023231"/>
    </source>
</evidence>
<dbReference type="PROSITE" id="PS50110">
    <property type="entry name" value="RESPONSE_REGULATORY"/>
    <property type="match status" value="1"/>
</dbReference>
<dbReference type="InterPro" id="IPR011006">
    <property type="entry name" value="CheY-like_superfamily"/>
</dbReference>
<reference evidence="21 22" key="1">
    <citation type="journal article" date="2012" name="J. Am. Chem. Soc.">
        <title>Bacterial biosynthesis and maturation of the didemnin anti-cancer agents.</title>
        <authorList>
            <person name="Xu Y."/>
            <person name="Kersten R.D."/>
            <person name="Nam S.J."/>
            <person name="Lu L."/>
            <person name="Al-Suwailem A.M."/>
            <person name="Zheng H."/>
            <person name="Fenical W."/>
            <person name="Dorrestein P.C."/>
            <person name="Moore B.S."/>
            <person name="Qian P.Y."/>
        </authorList>
    </citation>
    <scope>NUCLEOTIDE SEQUENCE [LARGE SCALE GENOMIC DNA]</scope>
    <source>
        <strain evidence="21 22">KA081020-065</strain>
    </source>
</reference>
<dbReference type="SUPFAM" id="SSF52540">
    <property type="entry name" value="P-loop containing nucleoside triphosphate hydrolases"/>
    <property type="match status" value="1"/>
</dbReference>
<dbReference type="PANTHER" id="PTHR32071">
    <property type="entry name" value="TRANSCRIPTIONAL REGULATORY PROTEIN"/>
    <property type="match status" value="1"/>
</dbReference>
<keyword evidence="22" id="KW-1185">Reference proteome</keyword>
<dbReference type="InterPro" id="IPR025662">
    <property type="entry name" value="Sigma_54_int_dom_ATP-bd_1"/>
</dbReference>
<dbReference type="Pfam" id="PF25601">
    <property type="entry name" value="AAA_lid_14"/>
    <property type="match status" value="1"/>
</dbReference>
<evidence type="ECO:0000256" key="10">
    <source>
        <dbReference type="ARBA" id="ARBA00023125"/>
    </source>
</evidence>
<dbReference type="SUPFAM" id="SSF52172">
    <property type="entry name" value="CheY-like"/>
    <property type="match status" value="1"/>
</dbReference>
<dbReference type="PATRIC" id="fig|1110502.3.peg.5173"/>
<evidence type="ECO:0000256" key="5">
    <source>
        <dbReference type="ARBA" id="ARBA00022553"/>
    </source>
</evidence>
<dbReference type="PROSITE" id="PS00688">
    <property type="entry name" value="SIGMA54_INTERACT_3"/>
    <property type="match status" value="1"/>
</dbReference>
<dbReference type="GO" id="GO:0000160">
    <property type="term" value="P:phosphorelay signal transduction system"/>
    <property type="evidence" value="ECO:0007669"/>
    <property type="project" value="UniProtKB-KW"/>
</dbReference>
<keyword evidence="10" id="KW-0238">DNA-binding</keyword>
<evidence type="ECO:0000256" key="9">
    <source>
        <dbReference type="ARBA" id="ARBA00023015"/>
    </source>
</evidence>
<dbReference type="Gene3D" id="1.10.8.60">
    <property type="match status" value="1"/>
</dbReference>
<feature type="region of interest" description="Disordered" evidence="18">
    <location>
        <begin position="1"/>
        <end position="21"/>
    </location>
</feature>
<evidence type="ECO:0000259" key="20">
    <source>
        <dbReference type="PROSITE" id="PS50110"/>
    </source>
</evidence>
<evidence type="ECO:0000256" key="15">
    <source>
        <dbReference type="ARBA" id="ARBA00031910"/>
    </source>
</evidence>
<dbReference type="Proteomes" id="UP000005258">
    <property type="component" value="Plasmid pTM3"/>
</dbReference>
<comment type="function">
    <text evidence="16">Member of the two-component regulatory system NtrB/NtrC, which controls expression of the nitrogen-regulated (ntr) genes in response to nitrogen limitation. Phosphorylated NtrC binds directly to DNA and stimulates the formation of open promoter-sigma54-RNA polymerase complexes.</text>
</comment>
<evidence type="ECO:0000256" key="18">
    <source>
        <dbReference type="SAM" id="MobiDB-lite"/>
    </source>
</evidence>
<evidence type="ECO:0000256" key="17">
    <source>
        <dbReference type="PROSITE-ProRule" id="PRU00169"/>
    </source>
</evidence>
<organism evidence="21 22">
    <name type="scientific">Tistrella mobilis (strain KA081020-065)</name>
    <dbReference type="NCBI Taxonomy" id="1110502"/>
    <lineage>
        <taxon>Bacteria</taxon>
        <taxon>Pseudomonadati</taxon>
        <taxon>Pseudomonadota</taxon>
        <taxon>Alphaproteobacteria</taxon>
        <taxon>Geminicoccales</taxon>
        <taxon>Geminicoccaceae</taxon>
        <taxon>Tistrella</taxon>
    </lineage>
</organism>
<dbReference type="Pfam" id="PF02954">
    <property type="entry name" value="HTH_8"/>
    <property type="match status" value="1"/>
</dbReference>